<feature type="chain" id="PRO_5042832582" description="Phosphatidylethanolamine-binding protein" evidence="1">
    <location>
        <begin position="35"/>
        <end position="171"/>
    </location>
</feature>
<dbReference type="EMBL" id="JARKHS020002099">
    <property type="protein sequence ID" value="KAK8787113.1"/>
    <property type="molecule type" value="Genomic_DNA"/>
</dbReference>
<feature type="signal peptide" evidence="1">
    <location>
        <begin position="1"/>
        <end position="34"/>
    </location>
</feature>
<dbReference type="Pfam" id="PF01161">
    <property type="entry name" value="PBP"/>
    <property type="match status" value="1"/>
</dbReference>
<dbReference type="Gene3D" id="3.90.280.10">
    <property type="entry name" value="PEBP-like"/>
    <property type="match status" value="1"/>
</dbReference>
<proteinExistence type="predicted"/>
<reference evidence="2 3" key="1">
    <citation type="journal article" date="2023" name="Arcadia Sci">
        <title>De novo assembly of a long-read Amblyomma americanum tick genome.</title>
        <authorList>
            <person name="Chou S."/>
            <person name="Poskanzer K.E."/>
            <person name="Rollins M."/>
            <person name="Thuy-Boun P.S."/>
        </authorList>
    </citation>
    <scope>NUCLEOTIDE SEQUENCE [LARGE SCALE GENOMIC DNA]</scope>
    <source>
        <strain evidence="2">F_SG_1</strain>
        <tissue evidence="2">Salivary glands</tissue>
    </source>
</reference>
<evidence type="ECO:0000313" key="3">
    <source>
        <dbReference type="Proteomes" id="UP001321473"/>
    </source>
</evidence>
<dbReference type="InterPro" id="IPR035810">
    <property type="entry name" value="PEBP_euk"/>
</dbReference>
<dbReference type="PANTHER" id="PTHR11362:SF82">
    <property type="entry name" value="PHOSPHATIDYLETHANOLAMINE-BINDING PROTEIN 4"/>
    <property type="match status" value="1"/>
</dbReference>
<keyword evidence="3" id="KW-1185">Reference proteome</keyword>
<evidence type="ECO:0008006" key="4">
    <source>
        <dbReference type="Google" id="ProtNLM"/>
    </source>
</evidence>
<name>A0AAQ4FK36_AMBAM</name>
<dbReference type="SUPFAM" id="SSF49777">
    <property type="entry name" value="PEBP-like"/>
    <property type="match status" value="1"/>
</dbReference>
<dbReference type="Proteomes" id="UP001321473">
    <property type="component" value="Unassembled WGS sequence"/>
</dbReference>
<accession>A0AAQ4FK36</accession>
<organism evidence="2 3">
    <name type="scientific">Amblyomma americanum</name>
    <name type="common">Lone star tick</name>
    <dbReference type="NCBI Taxonomy" id="6943"/>
    <lineage>
        <taxon>Eukaryota</taxon>
        <taxon>Metazoa</taxon>
        <taxon>Ecdysozoa</taxon>
        <taxon>Arthropoda</taxon>
        <taxon>Chelicerata</taxon>
        <taxon>Arachnida</taxon>
        <taxon>Acari</taxon>
        <taxon>Parasitiformes</taxon>
        <taxon>Ixodida</taxon>
        <taxon>Ixodoidea</taxon>
        <taxon>Ixodidae</taxon>
        <taxon>Amblyomminae</taxon>
        <taxon>Amblyomma</taxon>
    </lineage>
</organism>
<gene>
    <name evidence="2" type="ORF">V5799_023114</name>
</gene>
<dbReference type="AlphaFoldDB" id="A0AAQ4FK36"/>
<dbReference type="PANTHER" id="PTHR11362">
    <property type="entry name" value="PHOSPHATIDYLETHANOLAMINE-BINDING PROTEIN"/>
    <property type="match status" value="1"/>
</dbReference>
<evidence type="ECO:0000256" key="1">
    <source>
        <dbReference type="SAM" id="SignalP"/>
    </source>
</evidence>
<keyword evidence="1" id="KW-0732">Signal</keyword>
<comment type="caution">
    <text evidence="2">The sequence shown here is derived from an EMBL/GenBank/DDBJ whole genome shotgun (WGS) entry which is preliminary data.</text>
</comment>
<sequence length="171" mass="19162">MSPMAGSLWRPAARVFLTLSLSLVLPHRRCLVEGQESDIKERLANLVYDGVVEDLTHFAPVEVLYVYYKRGVSVALGNTLSVSNTTRQPEDVSFNAAPDNYYTLTLVDLDAPSRSHPSQRSYRQWLVVNVPSTMNLLDGTVVTEYIGPRPAHDTGPHRLVFLVYSQVFAIR</sequence>
<evidence type="ECO:0000313" key="2">
    <source>
        <dbReference type="EMBL" id="KAK8787113.1"/>
    </source>
</evidence>
<protein>
    <recommendedName>
        <fullName evidence="4">Phosphatidylethanolamine-binding protein</fullName>
    </recommendedName>
</protein>
<dbReference type="InterPro" id="IPR036610">
    <property type="entry name" value="PEBP-like_sf"/>
</dbReference>
<dbReference type="CDD" id="cd00866">
    <property type="entry name" value="PEBP_euk"/>
    <property type="match status" value="1"/>
</dbReference>
<dbReference type="InterPro" id="IPR008914">
    <property type="entry name" value="PEBP"/>
</dbReference>